<dbReference type="Pfam" id="PF05091">
    <property type="entry name" value="eIF-3_zeta"/>
    <property type="match status" value="1"/>
</dbReference>
<proteinExistence type="predicted"/>
<dbReference type="GO" id="GO:0003743">
    <property type="term" value="F:translation initiation factor activity"/>
    <property type="evidence" value="ECO:0007669"/>
    <property type="project" value="UniProtKB-KW"/>
</dbReference>
<evidence type="ECO:0000256" key="3">
    <source>
        <dbReference type="ARBA" id="ARBA00022884"/>
    </source>
</evidence>
<dbReference type="PANTHER" id="PTHR12399:SF0">
    <property type="entry name" value="EUKARYOTIC TRANSLATION INITIATION FACTOR 3 SUBUNIT D"/>
    <property type="match status" value="1"/>
</dbReference>
<evidence type="ECO:0000256" key="4">
    <source>
        <dbReference type="ARBA" id="ARBA00022917"/>
    </source>
</evidence>
<dbReference type="PANTHER" id="PTHR12399">
    <property type="entry name" value="EUKARYOTIC TRANSLATION INITIATION FACTOR 3 SUBUNIT 7"/>
    <property type="match status" value="1"/>
</dbReference>
<evidence type="ECO:0000256" key="2">
    <source>
        <dbReference type="ARBA" id="ARBA00022540"/>
    </source>
</evidence>
<dbReference type="EMBL" id="CAJEWN010000364">
    <property type="protein sequence ID" value="CAD2180205.1"/>
    <property type="molecule type" value="Genomic_DNA"/>
</dbReference>
<sequence length="579" mass="66104">MSSSLPLFDLTECLANSDGWGPGPVKESAVLAPFEGLPYQPFNKCDRIGRIVDWLGVDRYKKSEMRDRYNERLYGSSATAGAQFDYIHDNEDANFQLVDSGRIQRPQRPVYRRQFQFLNRKLAQREQERREYDKYNVPNKMKRSIMKEQQKAYKVFLRRGGGTRGAQQRTTRRYNERQPGKGRQPSVQVRPDWEVIKELDFQQLNKLSLPNVEAGKDIEGHCYGVLHFYDKLADRISVNKAVPLQRFNGTYCHITTTEDPIIHKLASSDSDVGNVFATDIILATLMTCTRSVNSWDIIARRIGNKLFFDKRSVTGVSPIDALWVSETAMEPPSWDGPGVNNAKTLADEALLLNQNFRRQFLKRDSQHVFKFENEKVPFEEVESDIAYKYRTWDLGTSRDGVPIKLVARTEHDAVMQGSAGEIVKLTIKAFNEWDSSQSGGEDWRSKLEIQRGTVLATEVRNNNCKVAKWTLQAILAGSDFLKFGYVSRANVRNSTQHLIFGTQQYEPSKFASGLPSLNMQLCWGILRAIIDYFMERPTGKYLLMKDPHQQVVRIYALPEGTLDSSEDEDRSGSSGDEAD</sequence>
<comment type="caution">
    <text evidence="7">The sequence shown here is derived from an EMBL/GenBank/DDBJ whole genome shotgun (WGS) entry which is preliminary data.</text>
</comment>
<feature type="region of interest" description="Disordered" evidence="6">
    <location>
        <begin position="159"/>
        <end position="188"/>
    </location>
</feature>
<dbReference type="GO" id="GO:0005852">
    <property type="term" value="C:eukaryotic translation initiation factor 3 complex"/>
    <property type="evidence" value="ECO:0007669"/>
    <property type="project" value="InterPro"/>
</dbReference>
<name>A0A6V7VZ38_MELEN</name>
<protein>
    <recommendedName>
        <fullName evidence="5">Eukaryotic translation initiation factor 3 subunit p66</fullName>
    </recommendedName>
</protein>
<evidence type="ECO:0000256" key="6">
    <source>
        <dbReference type="SAM" id="MobiDB-lite"/>
    </source>
</evidence>
<evidence type="ECO:0000256" key="5">
    <source>
        <dbReference type="ARBA" id="ARBA00033202"/>
    </source>
</evidence>
<accession>A0A6V7VZ38</accession>
<dbReference type="GO" id="GO:0003723">
    <property type="term" value="F:RNA binding"/>
    <property type="evidence" value="ECO:0007669"/>
    <property type="project" value="UniProtKB-KW"/>
</dbReference>
<dbReference type="OrthoDB" id="16538at2759"/>
<keyword evidence="3" id="KW-0694">RNA-binding</keyword>
<reference evidence="7 8" key="1">
    <citation type="submission" date="2020-08" db="EMBL/GenBank/DDBJ databases">
        <authorList>
            <person name="Koutsovoulos G."/>
            <person name="Danchin GJ E."/>
        </authorList>
    </citation>
    <scope>NUCLEOTIDE SEQUENCE [LARGE SCALE GENOMIC DNA]</scope>
</reference>
<gene>
    <name evidence="7" type="ORF">MENT_LOCUS32265</name>
</gene>
<dbReference type="InterPro" id="IPR007783">
    <property type="entry name" value="eIF3d"/>
</dbReference>
<organism evidence="7 8">
    <name type="scientific">Meloidogyne enterolobii</name>
    <name type="common">Root-knot nematode worm</name>
    <name type="synonym">Meloidogyne mayaguensis</name>
    <dbReference type="NCBI Taxonomy" id="390850"/>
    <lineage>
        <taxon>Eukaryota</taxon>
        <taxon>Metazoa</taxon>
        <taxon>Ecdysozoa</taxon>
        <taxon>Nematoda</taxon>
        <taxon>Chromadorea</taxon>
        <taxon>Rhabditida</taxon>
        <taxon>Tylenchina</taxon>
        <taxon>Tylenchomorpha</taxon>
        <taxon>Tylenchoidea</taxon>
        <taxon>Meloidogynidae</taxon>
        <taxon>Meloidogyninae</taxon>
        <taxon>Meloidogyne</taxon>
    </lineage>
</organism>
<keyword evidence="1" id="KW-0963">Cytoplasm</keyword>
<evidence type="ECO:0000313" key="8">
    <source>
        <dbReference type="Proteomes" id="UP000580250"/>
    </source>
</evidence>
<dbReference type="PIRSF" id="PIRSF016281">
    <property type="entry name" value="EIF-3_zeta"/>
    <property type="match status" value="1"/>
</dbReference>
<evidence type="ECO:0000256" key="1">
    <source>
        <dbReference type="ARBA" id="ARBA00022490"/>
    </source>
</evidence>
<keyword evidence="4" id="KW-0648">Protein biosynthesis</keyword>
<dbReference type="AlphaFoldDB" id="A0A6V7VZ38"/>
<evidence type="ECO:0000313" key="7">
    <source>
        <dbReference type="EMBL" id="CAD2180205.1"/>
    </source>
</evidence>
<dbReference type="Proteomes" id="UP000580250">
    <property type="component" value="Unassembled WGS sequence"/>
</dbReference>
<keyword evidence="2" id="KW-0396">Initiation factor</keyword>